<accession>A0ABS6HXA2</accession>
<dbReference type="Gene3D" id="1.10.357.10">
    <property type="entry name" value="Tetracycline Repressor, domain 2"/>
    <property type="match status" value="1"/>
</dbReference>
<dbReference type="PROSITE" id="PS50977">
    <property type="entry name" value="HTH_TETR_2"/>
    <property type="match status" value="1"/>
</dbReference>
<protein>
    <submittedName>
        <fullName evidence="7">TetR/AcrR family transcriptional regulator</fullName>
    </submittedName>
</protein>
<feature type="domain" description="HTH tetR-type" evidence="6">
    <location>
        <begin position="6"/>
        <end position="66"/>
    </location>
</feature>
<keyword evidence="2" id="KW-0805">Transcription regulation</keyword>
<evidence type="ECO:0000256" key="4">
    <source>
        <dbReference type="ARBA" id="ARBA00023163"/>
    </source>
</evidence>
<keyword evidence="1" id="KW-0678">Repressor</keyword>
<dbReference type="RefSeq" id="WP_214396000.1">
    <property type="nucleotide sequence ID" value="NZ_JAHBOL010000036.1"/>
</dbReference>
<dbReference type="InterPro" id="IPR041490">
    <property type="entry name" value="KstR2_TetR_C"/>
</dbReference>
<dbReference type="PRINTS" id="PR00455">
    <property type="entry name" value="HTHTETR"/>
</dbReference>
<evidence type="ECO:0000256" key="1">
    <source>
        <dbReference type="ARBA" id="ARBA00022491"/>
    </source>
</evidence>
<name>A0ABS6HXA2_MYCGD</name>
<dbReference type="InterPro" id="IPR050109">
    <property type="entry name" value="HTH-type_TetR-like_transc_reg"/>
</dbReference>
<dbReference type="SUPFAM" id="SSF48498">
    <property type="entry name" value="Tetracyclin repressor-like, C-terminal domain"/>
    <property type="match status" value="1"/>
</dbReference>
<organism evidence="7 8">
    <name type="scientific">Mycolicibacterium goodii</name>
    <name type="common">Mycobacterium goodii</name>
    <dbReference type="NCBI Taxonomy" id="134601"/>
    <lineage>
        <taxon>Bacteria</taxon>
        <taxon>Bacillati</taxon>
        <taxon>Actinomycetota</taxon>
        <taxon>Actinomycetes</taxon>
        <taxon>Mycobacteriales</taxon>
        <taxon>Mycobacteriaceae</taxon>
        <taxon>Mycolicibacterium</taxon>
    </lineage>
</organism>
<dbReference type="Proteomes" id="UP000696413">
    <property type="component" value="Unassembled WGS sequence"/>
</dbReference>
<evidence type="ECO:0000256" key="5">
    <source>
        <dbReference type="PROSITE-ProRule" id="PRU00335"/>
    </source>
</evidence>
<dbReference type="PANTHER" id="PTHR30055:SF175">
    <property type="entry name" value="HTH-TYPE TRANSCRIPTIONAL REPRESSOR KSTR2"/>
    <property type="match status" value="1"/>
</dbReference>
<reference evidence="7 8" key="1">
    <citation type="submission" date="2021-05" db="EMBL/GenBank/DDBJ databases">
        <title>Draft Genome Sequences of Clinical Respiratory Isolates of Mycobacterium goodii Recovered in Ireland.</title>
        <authorList>
            <person name="Flanagan P.R."/>
            <person name="Mok S."/>
            <person name="Roycroft E."/>
            <person name="Rogers T.R."/>
            <person name="Fitzgibbon M."/>
        </authorList>
    </citation>
    <scope>NUCLEOTIDE SEQUENCE [LARGE SCALE GENOMIC DNA]</scope>
    <source>
        <strain evidence="7 8">14IE55</strain>
    </source>
</reference>
<dbReference type="InterPro" id="IPR036271">
    <property type="entry name" value="Tet_transcr_reg_TetR-rel_C_sf"/>
</dbReference>
<dbReference type="Pfam" id="PF17932">
    <property type="entry name" value="TetR_C_24"/>
    <property type="match status" value="1"/>
</dbReference>
<dbReference type="EMBL" id="JAHBOM010000030">
    <property type="protein sequence ID" value="MBU8826833.1"/>
    <property type="molecule type" value="Genomic_DNA"/>
</dbReference>
<proteinExistence type="predicted"/>
<keyword evidence="8" id="KW-1185">Reference proteome</keyword>
<evidence type="ECO:0000259" key="6">
    <source>
        <dbReference type="PROSITE" id="PS50977"/>
    </source>
</evidence>
<gene>
    <name evidence="7" type="ORF">KL859_28655</name>
</gene>
<sequence length="193" mass="21950">MSKKFESNRDEILRISAELFAKSGYHGTGISDLGAAVGLGRGALYHYIGSKETILYEISSRQLAQMNKVADDLAVTETDPEERLRGLARALLRNIAEHRAEWTVFFREYHALTGERRDRVIAARERYEAHWRNALDQGVRERRFRPLPTLMVKGLLGMFNYSYLWLTLDGPESPEDIADEFLDTVLAGMNAEG</sequence>
<feature type="DNA-binding region" description="H-T-H motif" evidence="5">
    <location>
        <begin position="29"/>
        <end position="48"/>
    </location>
</feature>
<evidence type="ECO:0000313" key="8">
    <source>
        <dbReference type="Proteomes" id="UP000696413"/>
    </source>
</evidence>
<evidence type="ECO:0000256" key="3">
    <source>
        <dbReference type="ARBA" id="ARBA00023125"/>
    </source>
</evidence>
<dbReference type="InterPro" id="IPR001647">
    <property type="entry name" value="HTH_TetR"/>
</dbReference>
<dbReference type="PANTHER" id="PTHR30055">
    <property type="entry name" value="HTH-TYPE TRANSCRIPTIONAL REGULATOR RUTR"/>
    <property type="match status" value="1"/>
</dbReference>
<dbReference type="Pfam" id="PF00440">
    <property type="entry name" value="TetR_N"/>
    <property type="match status" value="1"/>
</dbReference>
<dbReference type="Gene3D" id="1.10.10.60">
    <property type="entry name" value="Homeodomain-like"/>
    <property type="match status" value="1"/>
</dbReference>
<dbReference type="SUPFAM" id="SSF46689">
    <property type="entry name" value="Homeodomain-like"/>
    <property type="match status" value="1"/>
</dbReference>
<keyword evidence="3 5" id="KW-0238">DNA-binding</keyword>
<dbReference type="InterPro" id="IPR009057">
    <property type="entry name" value="Homeodomain-like_sf"/>
</dbReference>
<comment type="caution">
    <text evidence="7">The sequence shown here is derived from an EMBL/GenBank/DDBJ whole genome shotgun (WGS) entry which is preliminary data.</text>
</comment>
<keyword evidence="4" id="KW-0804">Transcription</keyword>
<evidence type="ECO:0000313" key="7">
    <source>
        <dbReference type="EMBL" id="MBU8826833.1"/>
    </source>
</evidence>
<evidence type="ECO:0000256" key="2">
    <source>
        <dbReference type="ARBA" id="ARBA00023015"/>
    </source>
</evidence>